<dbReference type="InterPro" id="IPR033658">
    <property type="entry name" value="GRX_PICOT-like"/>
</dbReference>
<dbReference type="AlphaFoldDB" id="A0A2P7YED3"/>
<evidence type="ECO:0000313" key="9">
    <source>
        <dbReference type="EMBL" id="TKX18513.1"/>
    </source>
</evidence>
<dbReference type="Proteomes" id="UP000308133">
    <property type="component" value="Unassembled WGS sequence"/>
</dbReference>
<keyword evidence="4" id="KW-0411">Iron-sulfur</keyword>
<dbReference type="EMBL" id="NHZQ01000447">
    <property type="protein sequence ID" value="PSK34332.1"/>
    <property type="molecule type" value="Genomic_DNA"/>
</dbReference>
<keyword evidence="2" id="KW-0479">Metal-binding</keyword>
<dbReference type="Pfam" id="PF00462">
    <property type="entry name" value="Glutaredoxin"/>
    <property type="match status" value="1"/>
</dbReference>
<dbReference type="GO" id="GO:0046872">
    <property type="term" value="F:metal ion binding"/>
    <property type="evidence" value="ECO:0007669"/>
    <property type="project" value="UniProtKB-KW"/>
</dbReference>
<evidence type="ECO:0000313" key="10">
    <source>
        <dbReference type="Proteomes" id="UP000243723"/>
    </source>
</evidence>
<evidence type="ECO:0000313" key="11">
    <source>
        <dbReference type="Proteomes" id="UP000308133"/>
    </source>
</evidence>
<keyword evidence="3" id="KW-0408">Iron</keyword>
<dbReference type="InterPro" id="IPR004480">
    <property type="entry name" value="Monothiol_GRX-rel"/>
</dbReference>
<evidence type="ECO:0000259" key="7">
    <source>
        <dbReference type="Pfam" id="PF00462"/>
    </source>
</evidence>
<dbReference type="NCBIfam" id="TIGR00365">
    <property type="entry name" value="Grx4 family monothiol glutaredoxin"/>
    <property type="match status" value="1"/>
</dbReference>
<dbReference type="EMBL" id="PTQR01000128">
    <property type="protein sequence ID" value="TKX18513.1"/>
    <property type="molecule type" value="Genomic_DNA"/>
</dbReference>
<dbReference type="GO" id="GO:0005759">
    <property type="term" value="C:mitochondrial matrix"/>
    <property type="evidence" value="ECO:0007669"/>
    <property type="project" value="TreeGrafter"/>
</dbReference>
<evidence type="ECO:0000313" key="8">
    <source>
        <dbReference type="EMBL" id="PSK34332.1"/>
    </source>
</evidence>
<dbReference type="PANTHER" id="PTHR10293:SF16">
    <property type="entry name" value="GLUTAREDOXIN-RELATED PROTEIN 5, MITOCHONDRIAL"/>
    <property type="match status" value="1"/>
</dbReference>
<sequence length="154" mass="16968">MASRTLSGAIFRSALRPRYNPLLSPRFNTLQQRLLSDSTRKAIERAVSTSPVVLFMKGTPEMPQCGFSRASIQILGLQGVDPQKFSAFNVLEDEELRAGIKEFSEWPTIPQLYVDKEFVGGSDIMMSMHQDGSLAKMLEEKGVLVPAEGGESSS</sequence>
<evidence type="ECO:0000256" key="6">
    <source>
        <dbReference type="ARBA" id="ARBA00067618"/>
    </source>
</evidence>
<dbReference type="OrthoDB" id="415696at2759"/>
<keyword evidence="5" id="KW-0676">Redox-active center</keyword>
<evidence type="ECO:0000256" key="2">
    <source>
        <dbReference type="ARBA" id="ARBA00022723"/>
    </source>
</evidence>
<organism evidence="8 10">
    <name type="scientific">Elsinoe australis</name>
    <dbReference type="NCBI Taxonomy" id="40998"/>
    <lineage>
        <taxon>Eukaryota</taxon>
        <taxon>Fungi</taxon>
        <taxon>Dikarya</taxon>
        <taxon>Ascomycota</taxon>
        <taxon>Pezizomycotina</taxon>
        <taxon>Dothideomycetes</taxon>
        <taxon>Dothideomycetidae</taxon>
        <taxon>Myriangiales</taxon>
        <taxon>Elsinoaceae</taxon>
        <taxon>Elsinoe</taxon>
    </lineage>
</organism>
<dbReference type="GO" id="GO:0044571">
    <property type="term" value="P:[2Fe-2S] cluster assembly"/>
    <property type="evidence" value="ECO:0007669"/>
    <property type="project" value="UniProtKB-ARBA"/>
</dbReference>
<comment type="caution">
    <text evidence="8">The sequence shown here is derived from an EMBL/GenBank/DDBJ whole genome shotgun (WGS) entry which is preliminary data.</text>
</comment>
<dbReference type="InterPro" id="IPR036249">
    <property type="entry name" value="Thioredoxin-like_sf"/>
</dbReference>
<feature type="domain" description="Glutaredoxin" evidence="7">
    <location>
        <begin position="52"/>
        <end position="119"/>
    </location>
</feature>
<accession>A0A2P7YED3</accession>
<dbReference type="GO" id="GO:0015036">
    <property type="term" value="F:disulfide oxidoreductase activity"/>
    <property type="evidence" value="ECO:0007669"/>
    <property type="project" value="UniProtKB-ARBA"/>
</dbReference>
<keyword evidence="10" id="KW-1185">Reference proteome</keyword>
<proteinExistence type="predicted"/>
<evidence type="ECO:0000256" key="5">
    <source>
        <dbReference type="ARBA" id="ARBA00023284"/>
    </source>
</evidence>
<evidence type="ECO:0000256" key="4">
    <source>
        <dbReference type="ARBA" id="ARBA00023014"/>
    </source>
</evidence>
<dbReference type="FunFam" id="3.40.30.10:FF:000005">
    <property type="entry name" value="Glutaredoxin 5"/>
    <property type="match status" value="1"/>
</dbReference>
<dbReference type="InterPro" id="IPR002109">
    <property type="entry name" value="Glutaredoxin"/>
</dbReference>
<evidence type="ECO:0000256" key="3">
    <source>
        <dbReference type="ARBA" id="ARBA00023004"/>
    </source>
</evidence>
<protein>
    <recommendedName>
        <fullName evidence="6">Monothiol glutaredoxin-5, mitochondrial</fullName>
    </recommendedName>
</protein>
<gene>
    <name evidence="8" type="ORF">B9Z65_8658</name>
    <name evidence="9" type="ORF">C1H76_9302</name>
</gene>
<reference evidence="9 11" key="2">
    <citation type="submission" date="2018-02" db="EMBL/GenBank/DDBJ databases">
        <title>Draft genome sequences of Elsinoe sp., causing black scab on jojoba.</title>
        <authorList>
            <person name="Stodart B."/>
            <person name="Jeffress S."/>
            <person name="Ash G."/>
            <person name="Arun Chinnappa K."/>
        </authorList>
    </citation>
    <scope>NUCLEOTIDE SEQUENCE [LARGE SCALE GENOMIC DNA]</scope>
    <source>
        <strain evidence="9 11">Hillstone_2</strain>
    </source>
</reference>
<dbReference type="Gene3D" id="3.40.30.10">
    <property type="entry name" value="Glutaredoxin"/>
    <property type="match status" value="1"/>
</dbReference>
<name>A0A2P7YED3_9PEZI</name>
<reference evidence="8 10" key="1">
    <citation type="submission" date="2017-05" db="EMBL/GenBank/DDBJ databases">
        <title>Draft genome sequence of Elsinoe australis.</title>
        <authorList>
            <person name="Cheng Q."/>
        </authorList>
    </citation>
    <scope>NUCLEOTIDE SEQUENCE [LARGE SCALE GENOMIC DNA]</scope>
    <source>
        <strain evidence="8 10">NL1</strain>
    </source>
</reference>
<dbReference type="SUPFAM" id="SSF52833">
    <property type="entry name" value="Thioredoxin-like"/>
    <property type="match status" value="1"/>
</dbReference>
<dbReference type="CDD" id="cd03028">
    <property type="entry name" value="GRX_PICOT_like"/>
    <property type="match status" value="1"/>
</dbReference>
<keyword evidence="1" id="KW-0001">2Fe-2S</keyword>
<dbReference type="Proteomes" id="UP000243723">
    <property type="component" value="Unassembled WGS sequence"/>
</dbReference>
<dbReference type="PANTHER" id="PTHR10293">
    <property type="entry name" value="GLUTAREDOXIN FAMILY MEMBER"/>
    <property type="match status" value="1"/>
</dbReference>
<dbReference type="PROSITE" id="PS51354">
    <property type="entry name" value="GLUTAREDOXIN_2"/>
    <property type="match status" value="1"/>
</dbReference>
<evidence type="ECO:0000256" key="1">
    <source>
        <dbReference type="ARBA" id="ARBA00022714"/>
    </source>
</evidence>
<dbReference type="GO" id="GO:0051537">
    <property type="term" value="F:2 iron, 2 sulfur cluster binding"/>
    <property type="evidence" value="ECO:0007669"/>
    <property type="project" value="UniProtKB-KW"/>
</dbReference>
<dbReference type="STRING" id="40998.A0A2P7YED3"/>